<organism evidence="9 10">
    <name type="scientific">Aspergillus lucknowensis</name>
    <dbReference type="NCBI Taxonomy" id="176173"/>
    <lineage>
        <taxon>Eukaryota</taxon>
        <taxon>Fungi</taxon>
        <taxon>Dikarya</taxon>
        <taxon>Ascomycota</taxon>
        <taxon>Pezizomycotina</taxon>
        <taxon>Eurotiomycetes</taxon>
        <taxon>Eurotiomycetidae</taxon>
        <taxon>Eurotiales</taxon>
        <taxon>Aspergillaceae</taxon>
        <taxon>Aspergillus</taxon>
        <taxon>Aspergillus subgen. Nidulantes</taxon>
    </lineage>
</organism>
<evidence type="ECO:0000259" key="8">
    <source>
        <dbReference type="Pfam" id="PF00694"/>
    </source>
</evidence>
<dbReference type="InterPro" id="IPR050067">
    <property type="entry name" value="IPM_dehydratase_rel_enz"/>
</dbReference>
<dbReference type="NCBIfam" id="TIGR02087">
    <property type="entry name" value="LEUD_arch"/>
    <property type="match status" value="1"/>
</dbReference>
<dbReference type="Proteomes" id="UP001610432">
    <property type="component" value="Unassembled WGS sequence"/>
</dbReference>
<evidence type="ECO:0000256" key="1">
    <source>
        <dbReference type="ARBA" id="ARBA00007185"/>
    </source>
</evidence>
<comment type="similarity">
    <text evidence="1">Belongs to the aconitase/IPM isomerase family.</text>
</comment>
<proteinExistence type="inferred from homology"/>
<gene>
    <name evidence="9" type="ORF">BJX67DRAFT_356592</name>
</gene>
<name>A0ABR4LNI8_9EURO</name>
<keyword evidence="5" id="KW-0456">Lyase</keyword>
<dbReference type="InterPro" id="IPR011827">
    <property type="entry name" value="LeuD_type2/HacB/DmdB"/>
</dbReference>
<accession>A0ABR4LNI8</accession>
<comment type="caution">
    <text evidence="9">The sequence shown here is derived from an EMBL/GenBank/DDBJ whole genome shotgun (WGS) entry which is preliminary data.</text>
</comment>
<dbReference type="RefSeq" id="XP_070885083.1">
    <property type="nucleotide sequence ID" value="XM_071029399.1"/>
</dbReference>
<dbReference type="PRINTS" id="PR00415">
    <property type="entry name" value="ACONITASE"/>
</dbReference>
<dbReference type="InterPro" id="IPR015928">
    <property type="entry name" value="Aconitase/3IPM_dehydase_swvl"/>
</dbReference>
<dbReference type="InterPro" id="IPR036008">
    <property type="entry name" value="Aconitase_4Fe-4S_dom"/>
</dbReference>
<keyword evidence="2" id="KW-0479">Metal-binding</keyword>
<dbReference type="GeneID" id="98144471"/>
<evidence type="ECO:0000256" key="3">
    <source>
        <dbReference type="ARBA" id="ARBA00023004"/>
    </source>
</evidence>
<keyword evidence="4" id="KW-0411">Iron-sulfur</keyword>
<keyword evidence="3" id="KW-0408">Iron</keyword>
<evidence type="ECO:0000313" key="10">
    <source>
        <dbReference type="Proteomes" id="UP001610432"/>
    </source>
</evidence>
<dbReference type="PANTHER" id="PTHR43822">
    <property type="entry name" value="HOMOACONITASE, MITOCHONDRIAL-RELATED"/>
    <property type="match status" value="1"/>
</dbReference>
<dbReference type="Pfam" id="PF00330">
    <property type="entry name" value="Aconitase"/>
    <property type="match status" value="2"/>
</dbReference>
<keyword evidence="10" id="KW-1185">Reference proteome</keyword>
<dbReference type="InterPro" id="IPR000573">
    <property type="entry name" value="AconitaseA/IPMdHydase_ssu_swvl"/>
</dbReference>
<dbReference type="InterPro" id="IPR033940">
    <property type="entry name" value="IPMI_Swivel"/>
</dbReference>
<evidence type="ECO:0008006" key="11">
    <source>
        <dbReference type="Google" id="ProtNLM"/>
    </source>
</evidence>
<dbReference type="PANTHER" id="PTHR43822:SF2">
    <property type="entry name" value="HOMOACONITASE, MITOCHONDRIAL"/>
    <property type="match status" value="1"/>
</dbReference>
<dbReference type="InterPro" id="IPR015931">
    <property type="entry name" value="Acnase/IPM_dHydase_lsu_aba_1/3"/>
</dbReference>
<feature type="region of interest" description="Disordered" evidence="6">
    <location>
        <begin position="568"/>
        <end position="588"/>
    </location>
</feature>
<dbReference type="InterPro" id="IPR001030">
    <property type="entry name" value="Acoase/IPM_deHydtase_lsu_aba"/>
</dbReference>
<evidence type="ECO:0000256" key="6">
    <source>
        <dbReference type="SAM" id="MobiDB-lite"/>
    </source>
</evidence>
<dbReference type="CDD" id="cd01577">
    <property type="entry name" value="IPMI_Swivel"/>
    <property type="match status" value="1"/>
</dbReference>
<feature type="domain" description="Aconitase/3-isopropylmalate dehydratase large subunit alpha/beta/alpha" evidence="7">
    <location>
        <begin position="214"/>
        <end position="416"/>
    </location>
</feature>
<dbReference type="SUPFAM" id="SSF53732">
    <property type="entry name" value="Aconitase iron-sulfur domain"/>
    <property type="match status" value="1"/>
</dbReference>
<evidence type="ECO:0000256" key="2">
    <source>
        <dbReference type="ARBA" id="ARBA00022723"/>
    </source>
</evidence>
<reference evidence="9 10" key="1">
    <citation type="submission" date="2024-07" db="EMBL/GenBank/DDBJ databases">
        <title>Section-level genome sequencing and comparative genomics of Aspergillus sections Usti and Cavernicolus.</title>
        <authorList>
            <consortium name="Lawrence Berkeley National Laboratory"/>
            <person name="Nybo J.L."/>
            <person name="Vesth T.C."/>
            <person name="Theobald S."/>
            <person name="Frisvad J.C."/>
            <person name="Larsen T.O."/>
            <person name="Kjaerboelling I."/>
            <person name="Rothschild-Mancinelli K."/>
            <person name="Lyhne E.K."/>
            <person name="Kogle M.E."/>
            <person name="Barry K."/>
            <person name="Clum A."/>
            <person name="Na H."/>
            <person name="Ledsgaard L."/>
            <person name="Lin J."/>
            <person name="Lipzen A."/>
            <person name="Kuo A."/>
            <person name="Riley R."/>
            <person name="Mondo S."/>
            <person name="Labutti K."/>
            <person name="Haridas S."/>
            <person name="Pangalinan J."/>
            <person name="Salamov A.A."/>
            <person name="Simmons B.A."/>
            <person name="Magnuson J.K."/>
            <person name="Chen J."/>
            <person name="Drula E."/>
            <person name="Henrissat B."/>
            <person name="Wiebenga A."/>
            <person name="Lubbers R.J."/>
            <person name="Gomes A.C."/>
            <person name="Macurrencykelacurrency M.R."/>
            <person name="Stajich J."/>
            <person name="Grigoriev I.V."/>
            <person name="Mortensen U.H."/>
            <person name="De Vries R.P."/>
            <person name="Baker S.E."/>
            <person name="Andersen M.R."/>
        </authorList>
    </citation>
    <scope>NUCLEOTIDE SEQUENCE [LARGE SCALE GENOMIC DNA]</scope>
    <source>
        <strain evidence="9 10">CBS 449.75</strain>
    </source>
</reference>
<protein>
    <recommendedName>
        <fullName evidence="11">Aconitase family protein</fullName>
    </recommendedName>
</protein>
<feature type="domain" description="Aconitase A/isopropylmalate dehydratase small subunit swivel" evidence="8">
    <location>
        <begin position="668"/>
        <end position="721"/>
    </location>
</feature>
<dbReference type="EMBL" id="JBFXLQ010000027">
    <property type="protein sequence ID" value="KAL2866104.1"/>
    <property type="molecule type" value="Genomic_DNA"/>
</dbReference>
<evidence type="ECO:0000256" key="4">
    <source>
        <dbReference type="ARBA" id="ARBA00023014"/>
    </source>
</evidence>
<feature type="domain" description="Aconitase/3-isopropylmalate dehydratase large subunit alpha/beta/alpha" evidence="7">
    <location>
        <begin position="419"/>
        <end position="542"/>
    </location>
</feature>
<sequence length="804" mass="87064">MADTKKGSLRRLLQILQETRNIRIRDTDEQLDESTNIVAQITALQSVLSNSGHHREAGCLCDILPMCSQPPELGGLAITDPAAITPEQESEIVFLVSAWLEALNSADRAKKPPTPLAARPAGRRGMTLSEKIFAHHEIGGKGCVAPGDLIRVDVDWVLASEASWQGMESTYDALGQPGIFRNDRFWLAGDHVVDPRVNDQPEVRALIDASERAKHVFKMTDYQGTNRTILHTEFYRQRVQPGMIVIGSDSHTCSSGALGCLAIGLGAADVTLPLVTGETWFKVPGSVNVRLVGRQRPGIEGKDIILYILQQLKRDTVAADRIVEFSGPGAQYLSCDARFAICNMTAELGGITGIFVPDLKTHNFVQKRMSSRHKEAGVYFRPDDDAQYAATYEINLENVRPFIAKYPNPDDVVPVVDAEGMPLDGCFIGACTTTEEDLILAALVLNQGLQSGLRPVPRGKRKMVPGSTPILHRLGENGMTDIYEAAGFEIGVPGCSYCVGMSADQAAPGEIWLSSQNRNFKNRMGKGSIGHLASAATVAASSFGMSVRDPTLFLDVVDLGGFLGKGELSGSTDSEGGLTGPTYVEPREGTRVGNISEMNQGDQGSTECGNPQTNIIAGRIQRLGDFVDTDALAPADFLMDMKTNEIAGAHCLQHTHPEFRQRVRDGFNVVVAGKAFGCGSSREQAVMALLGCGVQCVLATSFAFIFQRNMPNLGLLGIIMADEGFYEAAIDGVEINIDLSASTVDVAGRRFGFKLSQMERELFEHGGISSAFRKFGKRLFEQMTRPKNLGGTGIEPELAPELRW</sequence>
<dbReference type="Pfam" id="PF00694">
    <property type="entry name" value="Aconitase_C"/>
    <property type="match status" value="1"/>
</dbReference>
<evidence type="ECO:0000259" key="7">
    <source>
        <dbReference type="Pfam" id="PF00330"/>
    </source>
</evidence>
<dbReference type="Gene3D" id="3.20.19.10">
    <property type="entry name" value="Aconitase, domain 4"/>
    <property type="match status" value="1"/>
</dbReference>
<dbReference type="Gene3D" id="3.30.499.10">
    <property type="entry name" value="Aconitase, domain 3"/>
    <property type="match status" value="2"/>
</dbReference>
<dbReference type="SUPFAM" id="SSF52016">
    <property type="entry name" value="LeuD/IlvD-like"/>
    <property type="match status" value="1"/>
</dbReference>
<evidence type="ECO:0000256" key="5">
    <source>
        <dbReference type="ARBA" id="ARBA00023239"/>
    </source>
</evidence>
<evidence type="ECO:0000313" key="9">
    <source>
        <dbReference type="EMBL" id="KAL2866104.1"/>
    </source>
</evidence>